<protein>
    <submittedName>
        <fullName evidence="2">Uncharacterized protein</fullName>
    </submittedName>
</protein>
<name>L7C7Q6_RHOBT</name>
<comment type="caution">
    <text evidence="2">The sequence shown here is derived from an EMBL/GenBank/DDBJ whole genome shotgun (WGS) entry which is preliminary data.</text>
</comment>
<dbReference type="EMBL" id="AMWG01000183">
    <property type="protein sequence ID" value="ELP29712.1"/>
    <property type="molecule type" value="Genomic_DNA"/>
</dbReference>
<dbReference type="AlphaFoldDB" id="L7C7Q6"/>
<keyword evidence="1" id="KW-1133">Transmembrane helix</keyword>
<proteinExistence type="predicted"/>
<evidence type="ECO:0000256" key="1">
    <source>
        <dbReference type="SAM" id="Phobius"/>
    </source>
</evidence>
<evidence type="ECO:0000313" key="2">
    <source>
        <dbReference type="EMBL" id="ELP29712.1"/>
    </source>
</evidence>
<feature type="transmembrane region" description="Helical" evidence="1">
    <location>
        <begin position="28"/>
        <end position="49"/>
    </location>
</feature>
<accession>L7C7Q6</accession>
<keyword evidence="1" id="KW-0812">Transmembrane</keyword>
<organism evidence="2 3">
    <name type="scientific">Rhodopirellula baltica SWK14</name>
    <dbReference type="NCBI Taxonomy" id="993516"/>
    <lineage>
        <taxon>Bacteria</taxon>
        <taxon>Pseudomonadati</taxon>
        <taxon>Planctomycetota</taxon>
        <taxon>Planctomycetia</taxon>
        <taxon>Pirellulales</taxon>
        <taxon>Pirellulaceae</taxon>
        <taxon>Rhodopirellula</taxon>
    </lineage>
</organism>
<dbReference type="PATRIC" id="fig|993516.3.peg.6790"/>
<gene>
    <name evidence="2" type="ORF">RBSWK_06331</name>
</gene>
<evidence type="ECO:0000313" key="3">
    <source>
        <dbReference type="Proteomes" id="UP000010959"/>
    </source>
</evidence>
<dbReference type="Proteomes" id="UP000010959">
    <property type="component" value="Unassembled WGS sequence"/>
</dbReference>
<keyword evidence="1" id="KW-0472">Membrane</keyword>
<sequence>MAAKKLPARSRLSVPFCNHDVLVTQYRIFTLLLLIASFAVGWWVRGFVVDTPAAMELRRDQDAKQVDYVLASSVWINRLIEESRGDPEERAIRFRNHLVLQIYDLARFEQLHTGNAHDIFLMHGSHSLQHLNVSTFEGLQEQVREARLVDSAKLPYTDETHEDYARIRDFVVRCLAYAPSPMLGQ</sequence>
<reference evidence="2 3" key="1">
    <citation type="journal article" date="2013" name="Mar. Genomics">
        <title>Expression of sulfatases in Rhodopirellula baltica and the diversity of sulfatases in the genus Rhodopirellula.</title>
        <authorList>
            <person name="Wegner C.E."/>
            <person name="Richter-Heitmann T."/>
            <person name="Klindworth A."/>
            <person name="Klockow C."/>
            <person name="Richter M."/>
            <person name="Achstetter T."/>
            <person name="Glockner F.O."/>
            <person name="Harder J."/>
        </authorList>
    </citation>
    <scope>NUCLEOTIDE SEQUENCE [LARGE SCALE GENOMIC DNA]</scope>
    <source>
        <strain evidence="2 3">SWK14</strain>
    </source>
</reference>